<proteinExistence type="predicted"/>
<dbReference type="EMBL" id="NJHN03000036">
    <property type="protein sequence ID" value="KAH9422574.1"/>
    <property type="molecule type" value="Genomic_DNA"/>
</dbReference>
<sequence length="76" mass="9001">MSIQYVIRTYHSIESDISMKNEMDNLIDVQYTDDDDDITECFFFENDHVQYRRSTLKDEGTVMVLIIDIIYVPDLA</sequence>
<protein>
    <submittedName>
        <fullName evidence="1">Uncharacterized protein</fullName>
    </submittedName>
</protein>
<gene>
    <name evidence="1" type="ORF">DERP_003251</name>
</gene>
<name>A0ABQ8JJ04_DERPT</name>
<keyword evidence="2" id="KW-1185">Reference proteome</keyword>
<evidence type="ECO:0000313" key="2">
    <source>
        <dbReference type="Proteomes" id="UP000887458"/>
    </source>
</evidence>
<reference evidence="1 2" key="1">
    <citation type="journal article" date="2018" name="J. Allergy Clin. Immunol.">
        <title>High-quality assembly of Dermatophagoides pteronyssinus genome and transcriptome reveals a wide range of novel allergens.</title>
        <authorList>
            <person name="Liu X.Y."/>
            <person name="Yang K.Y."/>
            <person name="Wang M.Q."/>
            <person name="Kwok J.S."/>
            <person name="Zeng X."/>
            <person name="Yang Z."/>
            <person name="Xiao X.J."/>
            <person name="Lau C.P."/>
            <person name="Li Y."/>
            <person name="Huang Z.M."/>
            <person name="Ba J.G."/>
            <person name="Yim A.K."/>
            <person name="Ouyang C.Y."/>
            <person name="Ngai S.M."/>
            <person name="Chan T.F."/>
            <person name="Leung E.L."/>
            <person name="Liu L."/>
            <person name="Liu Z.G."/>
            <person name="Tsui S.K."/>
        </authorList>
    </citation>
    <scope>NUCLEOTIDE SEQUENCE [LARGE SCALE GENOMIC DNA]</scope>
    <source>
        <strain evidence="1">Derp</strain>
    </source>
</reference>
<accession>A0ABQ8JJ04</accession>
<evidence type="ECO:0000313" key="1">
    <source>
        <dbReference type="EMBL" id="KAH9422574.1"/>
    </source>
</evidence>
<reference evidence="1 2" key="2">
    <citation type="journal article" date="2022" name="Mol. Biol. Evol.">
        <title>Comparative Genomics Reveals Insights into the Divergent Evolution of Astigmatic Mites and Household Pest Adaptations.</title>
        <authorList>
            <person name="Xiong Q."/>
            <person name="Wan A.T."/>
            <person name="Liu X."/>
            <person name="Fung C.S."/>
            <person name="Xiao X."/>
            <person name="Malainual N."/>
            <person name="Hou J."/>
            <person name="Wang L."/>
            <person name="Wang M."/>
            <person name="Yang K.Y."/>
            <person name="Cui Y."/>
            <person name="Leung E.L."/>
            <person name="Nong W."/>
            <person name="Shin S.K."/>
            <person name="Au S.W."/>
            <person name="Jeong K.Y."/>
            <person name="Chew F.T."/>
            <person name="Hui J.H."/>
            <person name="Leung T.F."/>
            <person name="Tungtrongchitr A."/>
            <person name="Zhong N."/>
            <person name="Liu Z."/>
            <person name="Tsui S.K."/>
        </authorList>
    </citation>
    <scope>NUCLEOTIDE SEQUENCE [LARGE SCALE GENOMIC DNA]</scope>
    <source>
        <strain evidence="1">Derp</strain>
    </source>
</reference>
<comment type="caution">
    <text evidence="1">The sequence shown here is derived from an EMBL/GenBank/DDBJ whole genome shotgun (WGS) entry which is preliminary data.</text>
</comment>
<organism evidence="1 2">
    <name type="scientific">Dermatophagoides pteronyssinus</name>
    <name type="common">European house dust mite</name>
    <dbReference type="NCBI Taxonomy" id="6956"/>
    <lineage>
        <taxon>Eukaryota</taxon>
        <taxon>Metazoa</taxon>
        <taxon>Ecdysozoa</taxon>
        <taxon>Arthropoda</taxon>
        <taxon>Chelicerata</taxon>
        <taxon>Arachnida</taxon>
        <taxon>Acari</taxon>
        <taxon>Acariformes</taxon>
        <taxon>Sarcoptiformes</taxon>
        <taxon>Astigmata</taxon>
        <taxon>Psoroptidia</taxon>
        <taxon>Analgoidea</taxon>
        <taxon>Pyroglyphidae</taxon>
        <taxon>Dermatophagoidinae</taxon>
        <taxon>Dermatophagoides</taxon>
    </lineage>
</organism>
<dbReference type="Proteomes" id="UP000887458">
    <property type="component" value="Unassembled WGS sequence"/>
</dbReference>